<evidence type="ECO:0000256" key="3">
    <source>
        <dbReference type="ARBA" id="ARBA00022679"/>
    </source>
</evidence>
<comment type="function">
    <text evidence="7">Catalyzes the transfer of the diacylglyceryl group from phosphatidylglycerol to the sulfhydryl group of the N-terminal cysteine of a prolipoprotein, the first step in the formation of mature lipoproteins.</text>
</comment>
<dbReference type="Proteomes" id="UP001638015">
    <property type="component" value="Unassembled WGS sequence"/>
</dbReference>
<dbReference type="PROSITE" id="PS01311">
    <property type="entry name" value="LGT"/>
    <property type="match status" value="1"/>
</dbReference>
<evidence type="ECO:0000313" key="9">
    <source>
        <dbReference type="Proteomes" id="UP001638015"/>
    </source>
</evidence>
<keyword evidence="2 7" id="KW-1003">Cell membrane</keyword>
<feature type="transmembrane region" description="Helical" evidence="7">
    <location>
        <begin position="165"/>
        <end position="183"/>
    </location>
</feature>
<feature type="transmembrane region" description="Helical" evidence="7">
    <location>
        <begin position="48"/>
        <end position="68"/>
    </location>
</feature>
<feature type="transmembrane region" description="Helical" evidence="7">
    <location>
        <begin position="17"/>
        <end position="36"/>
    </location>
</feature>
<keyword evidence="9" id="KW-1185">Reference proteome</keyword>
<dbReference type="InterPro" id="IPR001640">
    <property type="entry name" value="Lgt"/>
</dbReference>
<protein>
    <recommendedName>
        <fullName evidence="7">Phosphatidylglycerol--prolipoprotein diacylglyceryl transferase</fullName>
        <ecNumber evidence="7">2.5.1.145</ecNumber>
    </recommendedName>
</protein>
<evidence type="ECO:0000256" key="1">
    <source>
        <dbReference type="ARBA" id="ARBA00007150"/>
    </source>
</evidence>
<dbReference type="EMBL" id="JBGMEH010000003">
    <property type="protein sequence ID" value="MFO3715840.1"/>
    <property type="molecule type" value="Genomic_DNA"/>
</dbReference>
<sequence length="267" mass="30372">MEFNFDPVAFSIFGIEIRWYALIIIAGMLLGSYFAKKEAMRRGFDEDFIYDALFVIIPIGILGARFWYVLFEWDYYSQNPGQILNIRGGGLAIHGGIIFGALALYFYCKKHLVPFLDMTDILTPSLALGQGIGRWGNFMNQEAHGGPTDLPWGIIIDGQKVHPTFLYESIGDVIIFLILINAIKKNPDKGKVTASYLIGYGILRYFVEGLRTDSLYWGQFRTAQLISLLFVIGGVLLFIYANKKNLPPYFKPKNKVKEKEPNIIRFQ</sequence>
<dbReference type="NCBIfam" id="TIGR00544">
    <property type="entry name" value="lgt"/>
    <property type="match status" value="1"/>
</dbReference>
<dbReference type="PANTHER" id="PTHR30589:SF0">
    <property type="entry name" value="PHOSPHATIDYLGLYCEROL--PROLIPOPROTEIN DIACYLGLYCERYL TRANSFERASE"/>
    <property type="match status" value="1"/>
</dbReference>
<comment type="similarity">
    <text evidence="1 7">Belongs to the Lgt family.</text>
</comment>
<comment type="catalytic activity">
    <reaction evidence="7">
        <text>L-cysteinyl-[prolipoprotein] + a 1,2-diacyl-sn-glycero-3-phospho-(1'-sn-glycerol) = an S-1,2-diacyl-sn-glyceryl-L-cysteinyl-[prolipoprotein] + sn-glycerol 1-phosphate + H(+)</text>
        <dbReference type="Rhea" id="RHEA:56712"/>
        <dbReference type="Rhea" id="RHEA-COMP:14679"/>
        <dbReference type="Rhea" id="RHEA-COMP:14680"/>
        <dbReference type="ChEBI" id="CHEBI:15378"/>
        <dbReference type="ChEBI" id="CHEBI:29950"/>
        <dbReference type="ChEBI" id="CHEBI:57685"/>
        <dbReference type="ChEBI" id="CHEBI:64716"/>
        <dbReference type="ChEBI" id="CHEBI:140658"/>
        <dbReference type="EC" id="2.5.1.145"/>
    </reaction>
</comment>
<evidence type="ECO:0000256" key="7">
    <source>
        <dbReference type="HAMAP-Rule" id="MF_01147"/>
    </source>
</evidence>
<dbReference type="Pfam" id="PF01790">
    <property type="entry name" value="LGT"/>
    <property type="match status" value="1"/>
</dbReference>
<dbReference type="EC" id="2.5.1.145" evidence="7"/>
<evidence type="ECO:0000256" key="5">
    <source>
        <dbReference type="ARBA" id="ARBA00022989"/>
    </source>
</evidence>
<feature type="transmembrane region" description="Helical" evidence="7">
    <location>
        <begin position="223"/>
        <end position="241"/>
    </location>
</feature>
<comment type="pathway">
    <text evidence="7">Protein modification; lipoprotein biosynthesis (diacylglyceryl transfer).</text>
</comment>
<evidence type="ECO:0000313" key="8">
    <source>
        <dbReference type="EMBL" id="MFO3715840.1"/>
    </source>
</evidence>
<dbReference type="RefSeq" id="WP_410023605.1">
    <property type="nucleotide sequence ID" value="NZ_JBGMEH010000003.1"/>
</dbReference>
<feature type="binding site" evidence="7">
    <location>
        <position position="134"/>
    </location>
    <ligand>
        <name>a 1,2-diacyl-sn-glycero-3-phospho-(1'-sn-glycerol)</name>
        <dbReference type="ChEBI" id="CHEBI:64716"/>
    </ligand>
</feature>
<evidence type="ECO:0000256" key="2">
    <source>
        <dbReference type="ARBA" id="ARBA00022475"/>
    </source>
</evidence>
<feature type="transmembrane region" description="Helical" evidence="7">
    <location>
        <begin position="88"/>
        <end position="108"/>
    </location>
</feature>
<dbReference type="GO" id="GO:0008961">
    <property type="term" value="F:phosphatidylglycerol-prolipoprotein diacylglyceryl transferase activity"/>
    <property type="evidence" value="ECO:0007669"/>
    <property type="project" value="UniProtKB-EC"/>
</dbReference>
<comment type="caution">
    <text evidence="8">The sequence shown here is derived from an EMBL/GenBank/DDBJ whole genome shotgun (WGS) entry which is preliminary data.</text>
</comment>
<evidence type="ECO:0000256" key="4">
    <source>
        <dbReference type="ARBA" id="ARBA00022692"/>
    </source>
</evidence>
<keyword evidence="5 7" id="KW-1133">Transmembrane helix</keyword>
<keyword evidence="3 7" id="KW-0808">Transferase</keyword>
<reference evidence="8 9" key="1">
    <citation type="journal article" date="2025" name="Anaerobe">
        <title>Description of Anaerococcus kampingiae sp. nov., Anaerococcus groningensis sp. nov., Anaerococcus martiniensis sp. nov., and Anaerococcus cruorum sp. nov., isolated from human clinical specimens.</title>
        <authorList>
            <person name="Boiten K.E."/>
            <person name="Meijer J."/>
            <person name="van Wezel E.M."/>
            <person name="Veloo A.C.M."/>
        </authorList>
    </citation>
    <scope>NUCLEOTIDE SEQUENCE [LARGE SCALE GENOMIC DNA]</scope>
    <source>
        <strain evidence="8 9">ENR1039</strain>
    </source>
</reference>
<comment type="subcellular location">
    <subcellularLocation>
        <location evidence="7">Cell membrane</location>
        <topology evidence="7">Multi-pass membrane protein</topology>
    </subcellularLocation>
</comment>
<keyword evidence="6 7" id="KW-0472">Membrane</keyword>
<gene>
    <name evidence="7 8" type="primary">lgt</name>
    <name evidence="8" type="ORF">ACCQ40_03425</name>
</gene>
<name>A0ABW9MVH7_9FIRM</name>
<keyword evidence="4 7" id="KW-0812">Transmembrane</keyword>
<organism evidence="8 9">
    <name type="scientific">Anaerococcus cruorum</name>
    <dbReference type="NCBI Taxonomy" id="3115617"/>
    <lineage>
        <taxon>Bacteria</taxon>
        <taxon>Bacillati</taxon>
        <taxon>Bacillota</taxon>
        <taxon>Tissierellia</taxon>
        <taxon>Tissierellales</taxon>
        <taxon>Peptoniphilaceae</taxon>
        <taxon>Anaerococcus</taxon>
    </lineage>
</organism>
<dbReference type="PANTHER" id="PTHR30589">
    <property type="entry name" value="PROLIPOPROTEIN DIACYLGLYCERYL TRANSFERASE"/>
    <property type="match status" value="1"/>
</dbReference>
<accession>A0ABW9MVH7</accession>
<proteinExistence type="inferred from homology"/>
<dbReference type="HAMAP" id="MF_01147">
    <property type="entry name" value="Lgt"/>
    <property type="match status" value="1"/>
</dbReference>
<evidence type="ECO:0000256" key="6">
    <source>
        <dbReference type="ARBA" id="ARBA00023136"/>
    </source>
</evidence>